<dbReference type="EMBL" id="CAJVPP010017589">
    <property type="protein sequence ID" value="CAG8733043.1"/>
    <property type="molecule type" value="Genomic_DNA"/>
</dbReference>
<organism evidence="1 2">
    <name type="scientific">Funneliformis mosseae</name>
    <name type="common">Endomycorrhizal fungus</name>
    <name type="synonym">Glomus mosseae</name>
    <dbReference type="NCBI Taxonomy" id="27381"/>
    <lineage>
        <taxon>Eukaryota</taxon>
        <taxon>Fungi</taxon>
        <taxon>Fungi incertae sedis</taxon>
        <taxon>Mucoromycota</taxon>
        <taxon>Glomeromycotina</taxon>
        <taxon>Glomeromycetes</taxon>
        <taxon>Glomerales</taxon>
        <taxon>Glomeraceae</taxon>
        <taxon>Funneliformis</taxon>
    </lineage>
</organism>
<proteinExistence type="predicted"/>
<accession>A0A9N9NH84</accession>
<dbReference type="Proteomes" id="UP000789375">
    <property type="component" value="Unassembled WGS sequence"/>
</dbReference>
<evidence type="ECO:0000313" key="2">
    <source>
        <dbReference type="Proteomes" id="UP000789375"/>
    </source>
</evidence>
<gene>
    <name evidence="1" type="ORF">FMOSSE_LOCUS15740</name>
</gene>
<name>A0A9N9NH84_FUNMO</name>
<keyword evidence="2" id="KW-1185">Reference proteome</keyword>
<feature type="non-terminal residue" evidence="1">
    <location>
        <position position="63"/>
    </location>
</feature>
<reference evidence="1" key="1">
    <citation type="submission" date="2021-06" db="EMBL/GenBank/DDBJ databases">
        <authorList>
            <person name="Kallberg Y."/>
            <person name="Tangrot J."/>
            <person name="Rosling A."/>
        </authorList>
    </citation>
    <scope>NUCLEOTIDE SEQUENCE</scope>
    <source>
        <strain evidence="1">87-6 pot B 2015</strain>
    </source>
</reference>
<evidence type="ECO:0000313" key="1">
    <source>
        <dbReference type="EMBL" id="CAG8733043.1"/>
    </source>
</evidence>
<protein>
    <submittedName>
        <fullName evidence="1">13420_t:CDS:1</fullName>
    </submittedName>
</protein>
<feature type="non-terminal residue" evidence="1">
    <location>
        <position position="1"/>
    </location>
</feature>
<dbReference type="AlphaFoldDB" id="A0A9N9NH84"/>
<sequence>TLEQQSSKRQNTLQITEPESNVFTNNNNKETLVIMNVNPFSLNKGKGKEVLTGEITLVITSNQ</sequence>
<comment type="caution">
    <text evidence="1">The sequence shown here is derived from an EMBL/GenBank/DDBJ whole genome shotgun (WGS) entry which is preliminary data.</text>
</comment>